<dbReference type="Pfam" id="PF00089">
    <property type="entry name" value="Trypsin"/>
    <property type="match status" value="1"/>
</dbReference>
<dbReference type="EMBL" id="JXLN01017869">
    <property type="protein sequence ID" value="KPM11761.1"/>
    <property type="molecule type" value="Genomic_DNA"/>
</dbReference>
<gene>
    <name evidence="5" type="ORF">QR98_0103360</name>
</gene>
<dbReference type="InterPro" id="IPR001254">
    <property type="entry name" value="Trypsin_dom"/>
</dbReference>
<dbReference type="SMART" id="SM00020">
    <property type="entry name" value="Tryp_SPc"/>
    <property type="match status" value="1"/>
</dbReference>
<keyword evidence="4" id="KW-1015">Disulfide bond</keyword>
<dbReference type="AlphaFoldDB" id="A0A132ALC0"/>
<name>A0A132ALC0_SARSC</name>
<comment type="caution">
    <text evidence="5">The sequence shown here is derived from an EMBL/GenBank/DDBJ whole genome shotgun (WGS) entry which is preliminary data.</text>
</comment>
<dbReference type="OrthoDB" id="546450at2759"/>
<dbReference type="Proteomes" id="UP000616769">
    <property type="component" value="Unassembled WGS sequence"/>
</dbReference>
<evidence type="ECO:0000256" key="4">
    <source>
        <dbReference type="ARBA" id="ARBA00023157"/>
    </source>
</evidence>
<evidence type="ECO:0000313" key="5">
    <source>
        <dbReference type="EMBL" id="KPM11761.1"/>
    </source>
</evidence>
<dbReference type="PANTHER" id="PTHR24276">
    <property type="entry name" value="POLYSERASE-RELATED"/>
    <property type="match status" value="1"/>
</dbReference>
<dbReference type="InterPro" id="IPR050430">
    <property type="entry name" value="Peptidase_S1"/>
</dbReference>
<keyword evidence="3" id="KW-0720">Serine protease</keyword>
<keyword evidence="2" id="KW-0378">Hydrolase</keyword>
<reference evidence="5 6" key="1">
    <citation type="journal article" date="2015" name="Parasit. Vectors">
        <title>Draft genome of the scabies mite.</title>
        <authorList>
            <person name="Rider S.D.Jr."/>
            <person name="Morgan M.S."/>
            <person name="Arlian L.G."/>
        </authorList>
    </citation>
    <scope>NUCLEOTIDE SEQUENCE [LARGE SCALE GENOMIC DNA]</scope>
    <source>
        <strain evidence="5">Arlian Lab</strain>
    </source>
</reference>
<dbReference type="GO" id="GO:0004252">
    <property type="term" value="F:serine-type endopeptidase activity"/>
    <property type="evidence" value="ECO:0007669"/>
    <property type="project" value="InterPro"/>
</dbReference>
<sequence>MFSKRYQLILSLSLFLLSIFFLPTFAIVGGREVDITEVPYTVHLIVDGRMFCGGSILSEWYILTSAQFVYEFIKDPSKIEIYYGSKKFSKGTKVTGANVTLIRYDPLTQANNLAVVGTAEKIILNNSTSKAVNLPGVEYDPIPSTTVLVSGWGETEESKNESNLMAANFTVWDRTECQKQYTTHISFEEFCAGNATTRIGYGDSGDPAVQNDLLVGSVSYADGAKPEAPTVFTKIGAFVLTIQNIMAGKHPKN</sequence>
<evidence type="ECO:0000313" key="6">
    <source>
        <dbReference type="Proteomes" id="UP000616769"/>
    </source>
</evidence>
<dbReference type="PROSITE" id="PS50240">
    <property type="entry name" value="TRYPSIN_DOM"/>
    <property type="match status" value="1"/>
</dbReference>
<proteinExistence type="predicted"/>
<evidence type="ECO:0000256" key="3">
    <source>
        <dbReference type="ARBA" id="ARBA00022825"/>
    </source>
</evidence>
<evidence type="ECO:0000256" key="1">
    <source>
        <dbReference type="ARBA" id="ARBA00022670"/>
    </source>
</evidence>
<keyword evidence="1 5" id="KW-0645">Protease</keyword>
<dbReference type="VEuPathDB" id="VectorBase:SSCA008136"/>
<dbReference type="PANTHER" id="PTHR24276:SF98">
    <property type="entry name" value="FI18310P1-RELATED"/>
    <property type="match status" value="1"/>
</dbReference>
<dbReference type="CDD" id="cd00190">
    <property type="entry name" value="Tryp_SPc"/>
    <property type="match status" value="1"/>
</dbReference>
<protein>
    <submittedName>
        <fullName evidence="5">Sar s 3 allergen (Serine protease-like protein 12)</fullName>
    </submittedName>
</protein>
<dbReference type="InterPro" id="IPR043504">
    <property type="entry name" value="Peptidase_S1_PA_chymotrypsin"/>
</dbReference>
<evidence type="ECO:0000256" key="2">
    <source>
        <dbReference type="ARBA" id="ARBA00022801"/>
    </source>
</evidence>
<dbReference type="Gene3D" id="2.40.10.10">
    <property type="entry name" value="Trypsin-like serine proteases"/>
    <property type="match status" value="1"/>
</dbReference>
<organism evidence="5 6">
    <name type="scientific">Sarcoptes scabiei</name>
    <name type="common">Itch mite</name>
    <name type="synonym">Acarus scabiei</name>
    <dbReference type="NCBI Taxonomy" id="52283"/>
    <lineage>
        <taxon>Eukaryota</taxon>
        <taxon>Metazoa</taxon>
        <taxon>Ecdysozoa</taxon>
        <taxon>Arthropoda</taxon>
        <taxon>Chelicerata</taxon>
        <taxon>Arachnida</taxon>
        <taxon>Acari</taxon>
        <taxon>Acariformes</taxon>
        <taxon>Sarcoptiformes</taxon>
        <taxon>Astigmata</taxon>
        <taxon>Psoroptidia</taxon>
        <taxon>Sarcoptoidea</taxon>
        <taxon>Sarcoptidae</taxon>
        <taxon>Sarcoptinae</taxon>
        <taxon>Sarcoptes</taxon>
    </lineage>
</organism>
<accession>A0A132ALC0</accession>
<dbReference type="SUPFAM" id="SSF50494">
    <property type="entry name" value="Trypsin-like serine proteases"/>
    <property type="match status" value="1"/>
</dbReference>
<dbReference type="GO" id="GO:0006508">
    <property type="term" value="P:proteolysis"/>
    <property type="evidence" value="ECO:0007669"/>
    <property type="project" value="UniProtKB-KW"/>
</dbReference>
<dbReference type="InterPro" id="IPR009003">
    <property type="entry name" value="Peptidase_S1_PA"/>
</dbReference>